<dbReference type="Proteomes" id="UP000054166">
    <property type="component" value="Unassembled WGS sequence"/>
</dbReference>
<evidence type="ECO:0000313" key="2">
    <source>
        <dbReference type="EMBL" id="KIM81547.1"/>
    </source>
</evidence>
<reference evidence="3" key="2">
    <citation type="submission" date="2015-01" db="EMBL/GenBank/DDBJ databases">
        <title>Evolutionary Origins and Diversification of the Mycorrhizal Mutualists.</title>
        <authorList>
            <consortium name="DOE Joint Genome Institute"/>
            <consortium name="Mycorrhizal Genomics Consortium"/>
            <person name="Kohler A."/>
            <person name="Kuo A."/>
            <person name="Nagy L.G."/>
            <person name="Floudas D."/>
            <person name="Copeland A."/>
            <person name="Barry K.W."/>
            <person name="Cichocki N."/>
            <person name="Veneault-Fourrey C."/>
            <person name="LaButti K."/>
            <person name="Lindquist E.A."/>
            <person name="Lipzen A."/>
            <person name="Lundell T."/>
            <person name="Morin E."/>
            <person name="Murat C."/>
            <person name="Riley R."/>
            <person name="Ohm R."/>
            <person name="Sun H."/>
            <person name="Tunlid A."/>
            <person name="Henrissat B."/>
            <person name="Grigoriev I.V."/>
            <person name="Hibbett D.S."/>
            <person name="Martin F."/>
        </authorList>
    </citation>
    <scope>NUCLEOTIDE SEQUENCE [LARGE SCALE GENOMIC DNA]</scope>
    <source>
        <strain evidence="3">F 1598</strain>
    </source>
</reference>
<reference evidence="2 3" key="1">
    <citation type="submission" date="2014-04" db="EMBL/GenBank/DDBJ databases">
        <authorList>
            <consortium name="DOE Joint Genome Institute"/>
            <person name="Kuo A."/>
            <person name="Tarkka M."/>
            <person name="Buscot F."/>
            <person name="Kohler A."/>
            <person name="Nagy L.G."/>
            <person name="Floudas D."/>
            <person name="Copeland A."/>
            <person name="Barry K.W."/>
            <person name="Cichocki N."/>
            <person name="Veneault-Fourrey C."/>
            <person name="LaButti K."/>
            <person name="Lindquist E.A."/>
            <person name="Lipzen A."/>
            <person name="Lundell T."/>
            <person name="Morin E."/>
            <person name="Murat C."/>
            <person name="Sun H."/>
            <person name="Tunlid A."/>
            <person name="Henrissat B."/>
            <person name="Grigoriev I.V."/>
            <person name="Hibbett D.S."/>
            <person name="Martin F."/>
            <person name="Nordberg H.P."/>
            <person name="Cantor M.N."/>
            <person name="Hua S.X."/>
        </authorList>
    </citation>
    <scope>NUCLEOTIDE SEQUENCE [LARGE SCALE GENOMIC DNA]</scope>
    <source>
        <strain evidence="2 3">F 1598</strain>
    </source>
</reference>
<evidence type="ECO:0008006" key="4">
    <source>
        <dbReference type="Google" id="ProtNLM"/>
    </source>
</evidence>
<keyword evidence="3" id="KW-1185">Reference proteome</keyword>
<accession>A0A0C3BVZ2</accession>
<proteinExistence type="predicted"/>
<protein>
    <recommendedName>
        <fullName evidence="4">Fungal calcium binding protein domain-containing protein</fullName>
    </recommendedName>
</protein>
<sequence>MKIQCSIIVIFAALAAVVYGIPAHNDHIGRALMRRGCNWSHCSITILPSIVSCLKAGLKETADGFDDASCFAALGNDIDNIPTNCKGCVDAVTKEGAVILKDVENGIEDIPTIADDVWNEIKGWFDKVKDWFKHHF</sequence>
<dbReference type="InParanoid" id="A0A0C3BVZ2"/>
<name>A0A0C3BVZ2_PILCF</name>
<organism evidence="2 3">
    <name type="scientific">Piloderma croceum (strain F 1598)</name>
    <dbReference type="NCBI Taxonomy" id="765440"/>
    <lineage>
        <taxon>Eukaryota</taxon>
        <taxon>Fungi</taxon>
        <taxon>Dikarya</taxon>
        <taxon>Basidiomycota</taxon>
        <taxon>Agaricomycotina</taxon>
        <taxon>Agaricomycetes</taxon>
        <taxon>Agaricomycetidae</taxon>
        <taxon>Atheliales</taxon>
        <taxon>Atheliaceae</taxon>
        <taxon>Piloderma</taxon>
    </lineage>
</organism>
<dbReference type="Gene3D" id="1.10.1740.120">
    <property type="match status" value="1"/>
</dbReference>
<dbReference type="EMBL" id="KN832998">
    <property type="protein sequence ID" value="KIM81547.1"/>
    <property type="molecule type" value="Genomic_DNA"/>
</dbReference>
<evidence type="ECO:0000313" key="3">
    <source>
        <dbReference type="Proteomes" id="UP000054166"/>
    </source>
</evidence>
<feature type="signal peptide" evidence="1">
    <location>
        <begin position="1"/>
        <end position="20"/>
    </location>
</feature>
<evidence type="ECO:0000256" key="1">
    <source>
        <dbReference type="SAM" id="SignalP"/>
    </source>
</evidence>
<dbReference type="HOGENOM" id="CLU_1876197_0_0_1"/>
<dbReference type="AlphaFoldDB" id="A0A0C3BVZ2"/>
<gene>
    <name evidence="2" type="ORF">PILCRDRAFT_821327</name>
</gene>
<feature type="chain" id="PRO_5002175828" description="Fungal calcium binding protein domain-containing protein" evidence="1">
    <location>
        <begin position="21"/>
        <end position="136"/>
    </location>
</feature>
<keyword evidence="1" id="KW-0732">Signal</keyword>